<evidence type="ECO:0000313" key="1">
    <source>
        <dbReference type="EMBL" id="CDL11416.1"/>
    </source>
</evidence>
<reference evidence="1" key="1">
    <citation type="submission" date="2013-10" db="EMBL/GenBank/DDBJ databases">
        <title>Antibiotic resistance diversity of beta-lactamase producers in the General Hospital Vienna.</title>
        <authorList>
            <person name="Barisic I."/>
            <person name="Mitteregger D."/>
            <person name="Hirschl A.M."/>
            <person name="Noehammer C."/>
            <person name="Wiesinger-Mayr H."/>
        </authorList>
    </citation>
    <scope>NUCLEOTIDE SEQUENCE [LARGE SCALE GENOMIC DNA]</scope>
    <source>
        <strain evidence="1">IS43</strain>
    </source>
</reference>
<evidence type="ECO:0000313" key="2">
    <source>
        <dbReference type="Proteomes" id="UP000019183"/>
    </source>
</evidence>
<comment type="caution">
    <text evidence="1">The sequence shown here is derived from an EMBL/GenBank/DDBJ whole genome shotgun (WGS) entry which is preliminary data.</text>
</comment>
<dbReference type="AlphaFoldDB" id="W1DPQ0"/>
<sequence>MIFNKVIERISILKNRCRSSECSIIGVLFRMLMFRLVYKKKHFNFSESENKEYKKYKIPQK</sequence>
<accession>W1DPQ0</accession>
<dbReference type="EMBL" id="CBWK010000653">
    <property type="protein sequence ID" value="CDL11416.1"/>
    <property type="molecule type" value="Genomic_DNA"/>
</dbReference>
<proteinExistence type="predicted"/>
<organism evidence="1 2">
    <name type="scientific">Klebsiella pneumoniae IS43</name>
    <dbReference type="NCBI Taxonomy" id="1432552"/>
    <lineage>
        <taxon>Bacteria</taxon>
        <taxon>Pseudomonadati</taxon>
        <taxon>Pseudomonadota</taxon>
        <taxon>Gammaproteobacteria</taxon>
        <taxon>Enterobacterales</taxon>
        <taxon>Enterobacteriaceae</taxon>
        <taxon>Klebsiella/Raoultella group</taxon>
        <taxon>Klebsiella</taxon>
        <taxon>Klebsiella pneumoniae complex</taxon>
    </lineage>
</organism>
<protein>
    <submittedName>
        <fullName evidence="1">Uncharacterized 24.8 kDa protein in cps region (ORF13)</fullName>
    </submittedName>
</protein>
<name>W1DPQ0_KLEPN</name>
<dbReference type="Proteomes" id="UP000019183">
    <property type="component" value="Unassembled WGS sequence"/>
</dbReference>
<keyword evidence="2" id="KW-1185">Reference proteome</keyword>